<dbReference type="PROSITE" id="PS51352">
    <property type="entry name" value="THIOREDOXIN_2"/>
    <property type="match status" value="1"/>
</dbReference>
<feature type="signal peptide" evidence="1">
    <location>
        <begin position="1"/>
        <end position="23"/>
    </location>
</feature>
<keyword evidence="4" id="KW-1185">Reference proteome</keyword>
<evidence type="ECO:0000259" key="2">
    <source>
        <dbReference type="PROSITE" id="PS51352"/>
    </source>
</evidence>
<evidence type="ECO:0000313" key="3">
    <source>
        <dbReference type="EMBL" id="KAG7351128.1"/>
    </source>
</evidence>
<dbReference type="InterPro" id="IPR013766">
    <property type="entry name" value="Thioredoxin_domain"/>
</dbReference>
<dbReference type="CDD" id="cd02947">
    <property type="entry name" value="TRX_family"/>
    <property type="match status" value="1"/>
</dbReference>
<comment type="caution">
    <text evidence="3">The sequence shown here is derived from an EMBL/GenBank/DDBJ whole genome shotgun (WGS) entry which is preliminary data.</text>
</comment>
<gene>
    <name evidence="3" type="ORF">IV203_010488</name>
</gene>
<dbReference type="Pfam" id="PF00085">
    <property type="entry name" value="Thioredoxin"/>
    <property type="match status" value="1"/>
</dbReference>
<evidence type="ECO:0000313" key="4">
    <source>
        <dbReference type="Proteomes" id="UP000693970"/>
    </source>
</evidence>
<protein>
    <submittedName>
        <fullName evidence="3">Thioredoxin</fullName>
    </submittedName>
</protein>
<reference evidence="3" key="2">
    <citation type="submission" date="2021-04" db="EMBL/GenBank/DDBJ databases">
        <authorList>
            <person name="Podell S."/>
        </authorList>
    </citation>
    <scope>NUCLEOTIDE SEQUENCE</scope>
    <source>
        <strain evidence="3">Hildebrandi</strain>
    </source>
</reference>
<organism evidence="3 4">
    <name type="scientific">Nitzschia inconspicua</name>
    <dbReference type="NCBI Taxonomy" id="303405"/>
    <lineage>
        <taxon>Eukaryota</taxon>
        <taxon>Sar</taxon>
        <taxon>Stramenopiles</taxon>
        <taxon>Ochrophyta</taxon>
        <taxon>Bacillariophyta</taxon>
        <taxon>Bacillariophyceae</taxon>
        <taxon>Bacillariophycidae</taxon>
        <taxon>Bacillariales</taxon>
        <taxon>Bacillariaceae</taxon>
        <taxon>Nitzschia</taxon>
    </lineage>
</organism>
<keyword evidence="1" id="KW-0732">Signal</keyword>
<name>A0A9K3KW95_9STRA</name>
<sequence>MLSPNLLIALCSLAAVLVGKTSAFHNSIGMCKQNAFLPNIADSGRTSLSVSSTAMNDFINDTMNEYNFMKQYQQSLLLGPPHDQSTLTTSSQHEIPPPPMSITAIPEPATSTTIGSQQQQKLQVHSITSMQELLSVMNGQHNLHDDQLTVIKFYADYCKLCQRAGIQMKRLVTEFPTVDFTKIEQNTLTAPAADTLRALGVTKFPWVQIYRHGNCVASFSTGPSHMFMKRVRDTVTMCLERSPEAWQEFEHDFASNMAENAATRQDLMADLDSSHPQCNIRA</sequence>
<feature type="domain" description="Thioredoxin" evidence="2">
    <location>
        <begin position="99"/>
        <end position="240"/>
    </location>
</feature>
<reference evidence="3" key="1">
    <citation type="journal article" date="2021" name="Sci. Rep.">
        <title>Diploid genomic architecture of Nitzschia inconspicua, an elite biomass production diatom.</title>
        <authorList>
            <person name="Oliver A."/>
            <person name="Podell S."/>
            <person name="Pinowska A."/>
            <person name="Traller J.C."/>
            <person name="Smith S.R."/>
            <person name="McClure R."/>
            <person name="Beliaev A."/>
            <person name="Bohutskyi P."/>
            <person name="Hill E.A."/>
            <person name="Rabines A."/>
            <person name="Zheng H."/>
            <person name="Allen L.Z."/>
            <person name="Kuo A."/>
            <person name="Grigoriev I.V."/>
            <person name="Allen A.E."/>
            <person name="Hazlebeck D."/>
            <person name="Allen E.E."/>
        </authorList>
    </citation>
    <scope>NUCLEOTIDE SEQUENCE</scope>
    <source>
        <strain evidence="3">Hildebrandi</strain>
    </source>
</reference>
<evidence type="ECO:0000256" key="1">
    <source>
        <dbReference type="SAM" id="SignalP"/>
    </source>
</evidence>
<proteinExistence type="predicted"/>
<accession>A0A9K3KW95</accession>
<dbReference type="OrthoDB" id="48384at2759"/>
<dbReference type="EMBL" id="JAGRRH010000018">
    <property type="protein sequence ID" value="KAG7351128.1"/>
    <property type="molecule type" value="Genomic_DNA"/>
</dbReference>
<dbReference type="Proteomes" id="UP000693970">
    <property type="component" value="Unassembled WGS sequence"/>
</dbReference>
<dbReference type="AlphaFoldDB" id="A0A9K3KW95"/>
<feature type="chain" id="PRO_5039901798" evidence="1">
    <location>
        <begin position="24"/>
        <end position="282"/>
    </location>
</feature>